<organism evidence="2 3">
    <name type="scientific">Monopterus albus</name>
    <name type="common">Swamp eel</name>
    <dbReference type="NCBI Taxonomy" id="43700"/>
    <lineage>
        <taxon>Eukaryota</taxon>
        <taxon>Metazoa</taxon>
        <taxon>Chordata</taxon>
        <taxon>Craniata</taxon>
        <taxon>Vertebrata</taxon>
        <taxon>Euteleostomi</taxon>
        <taxon>Actinopterygii</taxon>
        <taxon>Neopterygii</taxon>
        <taxon>Teleostei</taxon>
        <taxon>Neoteleostei</taxon>
        <taxon>Acanthomorphata</taxon>
        <taxon>Anabantaria</taxon>
        <taxon>Synbranchiformes</taxon>
        <taxon>Synbranchidae</taxon>
        <taxon>Monopterus</taxon>
    </lineage>
</organism>
<proteinExistence type="predicted"/>
<dbReference type="Proteomes" id="UP000261600">
    <property type="component" value="Unplaced"/>
</dbReference>
<protein>
    <recommendedName>
        <fullName evidence="1">Plexin cytoplasmic RasGAP domain-containing protein</fullName>
    </recommendedName>
</protein>
<dbReference type="Pfam" id="PF08337">
    <property type="entry name" value="Plexin_cytopl"/>
    <property type="match status" value="1"/>
</dbReference>
<dbReference type="InterPro" id="IPR031148">
    <property type="entry name" value="Plexin"/>
</dbReference>
<dbReference type="STRING" id="43700.ENSMALP00000013826"/>
<dbReference type="GO" id="GO:0002116">
    <property type="term" value="C:semaphorin receptor complex"/>
    <property type="evidence" value="ECO:0007669"/>
    <property type="project" value="TreeGrafter"/>
</dbReference>
<dbReference type="PANTHER" id="PTHR22625:SF4">
    <property type="entry name" value="PLEXIN-C1"/>
    <property type="match status" value="1"/>
</dbReference>
<accession>A0A3Q3QJ36</accession>
<dbReference type="GO" id="GO:0030334">
    <property type="term" value="P:regulation of cell migration"/>
    <property type="evidence" value="ECO:0007669"/>
    <property type="project" value="TreeGrafter"/>
</dbReference>
<dbReference type="InterPro" id="IPR008936">
    <property type="entry name" value="Rho_GTPase_activation_prot"/>
</dbReference>
<dbReference type="Ensembl" id="ENSMALT00000014123.1">
    <property type="protein sequence ID" value="ENSMALP00000013826.1"/>
    <property type="gene ID" value="ENSMALG00000009742.1"/>
</dbReference>
<dbReference type="GO" id="GO:0050772">
    <property type="term" value="P:positive regulation of axonogenesis"/>
    <property type="evidence" value="ECO:0007669"/>
    <property type="project" value="TreeGrafter"/>
</dbReference>
<dbReference type="SUPFAM" id="SSF48350">
    <property type="entry name" value="GTPase activation domain, GAP"/>
    <property type="match status" value="1"/>
</dbReference>
<reference evidence="2" key="2">
    <citation type="submission" date="2025-09" db="UniProtKB">
        <authorList>
            <consortium name="Ensembl"/>
        </authorList>
    </citation>
    <scope>IDENTIFICATION</scope>
</reference>
<evidence type="ECO:0000313" key="3">
    <source>
        <dbReference type="Proteomes" id="UP000261600"/>
    </source>
</evidence>
<reference evidence="2" key="1">
    <citation type="submission" date="2025-08" db="UniProtKB">
        <authorList>
            <consortium name="Ensembl"/>
        </authorList>
    </citation>
    <scope>IDENTIFICATION</scope>
</reference>
<name>A0A3Q3QJ36_MONAL</name>
<sequence>KSGSFIPLQEVDASSVVVRGVTMINTLQHYKVRNRRIQIKIYNFSLDCSEIKGTGWRDDVALLHCKVAVHSFVEALFTSIWGMPHNKAPHAVKYFFHFLDTQADNMKITDPDVLHIWKTNSVPLRFWVNILKNPQFVFDMEKTPYLDGCLSVIAQAFMDSFSLSETHLGKHAPTNKLLYAKDIPKFKQEVKEYYKKIRDQSPITDSEFKAFLQEESKKHENEFNEAAALRELYKYIKKYFTEIKEKLDHNGAPAEVTEQLHHVESSFDGLKSCSWN</sequence>
<keyword evidence="3" id="KW-1185">Reference proteome</keyword>
<dbReference type="PANTHER" id="PTHR22625">
    <property type="entry name" value="PLEXIN"/>
    <property type="match status" value="1"/>
</dbReference>
<dbReference type="GO" id="GO:0017154">
    <property type="term" value="F:semaphorin receptor activity"/>
    <property type="evidence" value="ECO:0007669"/>
    <property type="project" value="InterPro"/>
</dbReference>
<dbReference type="GO" id="GO:0005886">
    <property type="term" value="C:plasma membrane"/>
    <property type="evidence" value="ECO:0007669"/>
    <property type="project" value="TreeGrafter"/>
</dbReference>
<dbReference type="Gene3D" id="1.10.506.10">
    <property type="entry name" value="GTPase Activation - p120gap, domain 1"/>
    <property type="match status" value="1"/>
</dbReference>
<evidence type="ECO:0000259" key="1">
    <source>
        <dbReference type="Pfam" id="PF08337"/>
    </source>
</evidence>
<evidence type="ECO:0000313" key="2">
    <source>
        <dbReference type="Ensembl" id="ENSMALP00000013826.1"/>
    </source>
</evidence>
<dbReference type="GO" id="GO:0008360">
    <property type="term" value="P:regulation of cell shape"/>
    <property type="evidence" value="ECO:0007669"/>
    <property type="project" value="TreeGrafter"/>
</dbReference>
<feature type="domain" description="Plexin cytoplasmic RasGAP" evidence="1">
    <location>
        <begin position="61"/>
        <end position="243"/>
    </location>
</feature>
<dbReference type="Gene3D" id="3.10.20.90">
    <property type="entry name" value="Phosphatidylinositol 3-kinase Catalytic Subunit, Chain A, domain 1"/>
    <property type="match status" value="1"/>
</dbReference>
<dbReference type="AlphaFoldDB" id="A0A3Q3QJ36"/>
<dbReference type="InterPro" id="IPR013548">
    <property type="entry name" value="Plexin_cytoplasmic_RasGAP_dom"/>
</dbReference>
<dbReference type="GO" id="GO:0007162">
    <property type="term" value="P:negative regulation of cell adhesion"/>
    <property type="evidence" value="ECO:0007669"/>
    <property type="project" value="TreeGrafter"/>
</dbReference>